<organism evidence="2 3">
    <name type="scientific">Candidatus Curtissbacteria bacterium RIFCSPHIGHO2_01_FULL_41_13</name>
    <dbReference type="NCBI Taxonomy" id="1797745"/>
    <lineage>
        <taxon>Bacteria</taxon>
        <taxon>Candidatus Curtissiibacteriota</taxon>
    </lineage>
</organism>
<keyword evidence="1" id="KW-1133">Transmembrane helix</keyword>
<feature type="transmembrane region" description="Helical" evidence="1">
    <location>
        <begin position="68"/>
        <end position="85"/>
    </location>
</feature>
<evidence type="ECO:0000256" key="1">
    <source>
        <dbReference type="SAM" id="Phobius"/>
    </source>
</evidence>
<name>A0A1F5FYY8_9BACT</name>
<evidence type="ECO:0000313" key="2">
    <source>
        <dbReference type="EMBL" id="OGD84833.1"/>
    </source>
</evidence>
<accession>A0A1F5FYY8</accession>
<proteinExistence type="predicted"/>
<reference evidence="2 3" key="1">
    <citation type="journal article" date="2016" name="Nat. Commun.">
        <title>Thousands of microbial genomes shed light on interconnected biogeochemical processes in an aquifer system.</title>
        <authorList>
            <person name="Anantharaman K."/>
            <person name="Brown C.T."/>
            <person name="Hug L.A."/>
            <person name="Sharon I."/>
            <person name="Castelle C.J."/>
            <person name="Probst A.J."/>
            <person name="Thomas B.C."/>
            <person name="Singh A."/>
            <person name="Wilkins M.J."/>
            <person name="Karaoz U."/>
            <person name="Brodie E.L."/>
            <person name="Williams K.H."/>
            <person name="Hubbard S.S."/>
            <person name="Banfield J.F."/>
        </authorList>
    </citation>
    <scope>NUCLEOTIDE SEQUENCE [LARGE SCALE GENOMIC DNA]</scope>
</reference>
<dbReference type="EMBL" id="MFBA01000048">
    <property type="protein sequence ID" value="OGD84833.1"/>
    <property type="molecule type" value="Genomic_DNA"/>
</dbReference>
<gene>
    <name evidence="2" type="ORF">A2696_00935</name>
</gene>
<evidence type="ECO:0000313" key="3">
    <source>
        <dbReference type="Proteomes" id="UP000177069"/>
    </source>
</evidence>
<keyword evidence="1" id="KW-0812">Transmembrane</keyword>
<protein>
    <submittedName>
        <fullName evidence="2">Uncharacterized protein</fullName>
    </submittedName>
</protein>
<dbReference type="Proteomes" id="UP000177069">
    <property type="component" value="Unassembled WGS sequence"/>
</dbReference>
<comment type="caution">
    <text evidence="2">The sequence shown here is derived from an EMBL/GenBank/DDBJ whole genome shotgun (WGS) entry which is preliminary data.</text>
</comment>
<dbReference type="AlphaFoldDB" id="A0A1F5FYY8"/>
<sequence length="92" mass="10329">MPFKTKKQKMRAEKRLLEFVEAQEFSYVSGKKTDKSPAKGATEQETGKINVGARVAIEKNYSYVRSELVKIAILASIIIGLQILLRLTDISL</sequence>
<keyword evidence="1" id="KW-0472">Membrane</keyword>